<evidence type="ECO:0000259" key="1">
    <source>
        <dbReference type="PROSITE" id="PS51186"/>
    </source>
</evidence>
<protein>
    <submittedName>
        <fullName evidence="2">Acetyltransferase (GNAT) family protein</fullName>
    </submittedName>
</protein>
<dbReference type="AlphaFoldDB" id="A0A1I1Y949"/>
<feature type="domain" description="N-acetyltransferase" evidence="1">
    <location>
        <begin position="37"/>
        <end position="197"/>
    </location>
</feature>
<evidence type="ECO:0000313" key="2">
    <source>
        <dbReference type="EMBL" id="SFE15929.1"/>
    </source>
</evidence>
<dbReference type="PROSITE" id="PS51186">
    <property type="entry name" value="GNAT"/>
    <property type="match status" value="1"/>
</dbReference>
<keyword evidence="3" id="KW-1185">Reference proteome</keyword>
<organism evidence="2 3">
    <name type="scientific">Actinopolyspora alba</name>
    <dbReference type="NCBI Taxonomy" id="673379"/>
    <lineage>
        <taxon>Bacteria</taxon>
        <taxon>Bacillati</taxon>
        <taxon>Actinomycetota</taxon>
        <taxon>Actinomycetes</taxon>
        <taxon>Actinopolysporales</taxon>
        <taxon>Actinopolysporaceae</taxon>
        <taxon>Actinopolyspora</taxon>
        <taxon>Actinopolyspora alba group</taxon>
    </lineage>
</organism>
<sequence>MEPPRLPGPGSRLAVPRVRVEPGTGTILTRVTETRQWQLETAAPEDAPPIHGLRRQLEDWLYDRGIEQWPRGEVSFDRIASEVEREEWRRVRLPDLGVVAAMRVLWSDPDFWGADSTPAIYVHGLMVDRSMARTGMGTFLLESAAEIGRAAGLGTFRLDCAESNDVLRSYYAARGFHEVDRHVMRGLFPVILFEKRI</sequence>
<dbReference type="Proteomes" id="UP000198716">
    <property type="component" value="Unassembled WGS sequence"/>
</dbReference>
<accession>A0A1I1Y949</accession>
<dbReference type="Gene3D" id="3.40.630.30">
    <property type="match status" value="1"/>
</dbReference>
<dbReference type="GO" id="GO:0016747">
    <property type="term" value="F:acyltransferase activity, transferring groups other than amino-acyl groups"/>
    <property type="evidence" value="ECO:0007669"/>
    <property type="project" value="InterPro"/>
</dbReference>
<dbReference type="EMBL" id="FOMZ01000008">
    <property type="protein sequence ID" value="SFE15929.1"/>
    <property type="molecule type" value="Genomic_DNA"/>
</dbReference>
<dbReference type="InterPro" id="IPR000182">
    <property type="entry name" value="GNAT_dom"/>
</dbReference>
<proteinExistence type="predicted"/>
<evidence type="ECO:0000313" key="3">
    <source>
        <dbReference type="Proteomes" id="UP000198716"/>
    </source>
</evidence>
<dbReference type="InterPro" id="IPR016181">
    <property type="entry name" value="Acyl_CoA_acyltransferase"/>
</dbReference>
<dbReference type="SUPFAM" id="SSF55729">
    <property type="entry name" value="Acyl-CoA N-acyltransferases (Nat)"/>
    <property type="match status" value="1"/>
</dbReference>
<name>A0A1I1Y949_9ACTN</name>
<dbReference type="Pfam" id="PF00583">
    <property type="entry name" value="Acetyltransf_1"/>
    <property type="match status" value="1"/>
</dbReference>
<gene>
    <name evidence="2" type="ORF">SAMN04487819_108254</name>
</gene>
<keyword evidence="2" id="KW-0808">Transferase</keyword>
<reference evidence="3" key="1">
    <citation type="submission" date="2016-10" db="EMBL/GenBank/DDBJ databases">
        <authorList>
            <person name="Varghese N."/>
            <person name="Submissions S."/>
        </authorList>
    </citation>
    <scope>NUCLEOTIDE SEQUENCE [LARGE SCALE GENOMIC DNA]</scope>
    <source>
        <strain evidence="3">DSM 45004</strain>
    </source>
</reference>